<dbReference type="RefSeq" id="WP_018966952.1">
    <property type="nucleotide sequence ID" value="NZ_KB899212.1"/>
</dbReference>
<dbReference type="InterPro" id="IPR032265">
    <property type="entry name" value="DUF4831"/>
</dbReference>
<evidence type="ECO:0000313" key="2">
    <source>
        <dbReference type="EMBL" id="KDR52667.1"/>
    </source>
</evidence>
<dbReference type="HOGENOM" id="CLU_067505_0_0_10"/>
<evidence type="ECO:0008006" key="4">
    <source>
        <dbReference type="Google" id="ProtNLM"/>
    </source>
</evidence>
<proteinExistence type="predicted"/>
<gene>
    <name evidence="2" type="ORF">HMPREF1991_01245</name>
</gene>
<dbReference type="Proteomes" id="UP000027442">
    <property type="component" value="Unassembled WGS sequence"/>
</dbReference>
<keyword evidence="1" id="KW-0732">Signal</keyword>
<keyword evidence="3" id="KW-1185">Reference proteome</keyword>
<dbReference type="AlphaFoldDB" id="A0A069QJ44"/>
<protein>
    <recommendedName>
        <fullName evidence="4">DUF4831 domain-containing protein</fullName>
    </recommendedName>
</protein>
<reference evidence="2 3" key="1">
    <citation type="submission" date="2013-08" db="EMBL/GenBank/DDBJ databases">
        <authorList>
            <person name="Weinstock G."/>
            <person name="Sodergren E."/>
            <person name="Wylie T."/>
            <person name="Fulton L."/>
            <person name="Fulton R."/>
            <person name="Fronick C."/>
            <person name="O'Laughlin M."/>
            <person name="Godfrey J."/>
            <person name="Miner T."/>
            <person name="Herter B."/>
            <person name="Appelbaum E."/>
            <person name="Cordes M."/>
            <person name="Lek S."/>
            <person name="Wollam A."/>
            <person name="Pepin K.H."/>
            <person name="Palsikar V.B."/>
            <person name="Mitreva M."/>
            <person name="Wilson R.K."/>
        </authorList>
    </citation>
    <scope>NUCLEOTIDE SEQUENCE [LARGE SCALE GENOMIC DNA]</scope>
    <source>
        <strain evidence="2 3">ATCC 15930</strain>
    </source>
</reference>
<comment type="caution">
    <text evidence="2">The sequence shown here is derived from an EMBL/GenBank/DDBJ whole genome shotgun (WGS) entry which is preliminary data.</text>
</comment>
<organism evidence="2 3">
    <name type="scientific">Hoylesella loescheii DSM 19665 = JCM 12249 = ATCC 15930</name>
    <dbReference type="NCBI Taxonomy" id="1122985"/>
    <lineage>
        <taxon>Bacteria</taxon>
        <taxon>Pseudomonadati</taxon>
        <taxon>Bacteroidota</taxon>
        <taxon>Bacteroidia</taxon>
        <taxon>Bacteroidales</taxon>
        <taxon>Prevotellaceae</taxon>
        <taxon>Hoylesella</taxon>
    </lineage>
</organism>
<dbReference type="PATRIC" id="fig|1122985.7.peg.1292"/>
<feature type="chain" id="PRO_5001665378" description="DUF4831 domain-containing protein" evidence="1">
    <location>
        <begin position="21"/>
        <end position="350"/>
    </location>
</feature>
<dbReference type="Pfam" id="PF16115">
    <property type="entry name" value="DUF4831"/>
    <property type="match status" value="1"/>
</dbReference>
<name>A0A069QJ44_HOYLO</name>
<dbReference type="eggNOG" id="ENOG502ZAG0">
    <property type="taxonomic scope" value="Bacteria"/>
</dbReference>
<evidence type="ECO:0000256" key="1">
    <source>
        <dbReference type="SAM" id="SignalP"/>
    </source>
</evidence>
<feature type="signal peptide" evidence="1">
    <location>
        <begin position="1"/>
        <end position="20"/>
    </location>
</feature>
<dbReference type="EMBL" id="JNGW01000048">
    <property type="protein sequence ID" value="KDR52667.1"/>
    <property type="molecule type" value="Genomic_DNA"/>
</dbReference>
<sequence length="350" mass="38619">MKKIMVTIAALAFAALPGLAQGNAQTEGIAYFLPKTGIRLAVLVEKTTYTPGELAMYGEKYMKLFNTQMQKNTEYRVVSINITDFGMPDSTKHYVAAMDKKHSITDVRLADNGVLLAINATPPTPKQPKSFVPARAKRPLNPKDFMNQDILSAGSSAKMAELIAKEIYDIRDSRNQLSRGQADAMPKDGEQLRLMLNNLDQQEQALLQVFSGTTVKDTTETIINFVPTKAVEREVLFRFSRHYGMADKDDLGGAPYYISVEDLHSIPTMQASIDKGKSKDNAGVYVNLPGKVKISVAQEGNLRAAIELYMAQFGKTEPISGELFSKKQLTRMVLSPITGTIESVKTETLK</sequence>
<accession>A0A069QJ44</accession>
<evidence type="ECO:0000313" key="3">
    <source>
        <dbReference type="Proteomes" id="UP000027442"/>
    </source>
</evidence>